<gene>
    <name evidence="3" type="ORF">ACFFTL_29385</name>
</gene>
<evidence type="ECO:0000313" key="3">
    <source>
        <dbReference type="EMBL" id="MFB9576288.1"/>
    </source>
</evidence>
<dbReference type="EC" id="3.4.-.-" evidence="3"/>
<reference evidence="3 4" key="1">
    <citation type="submission" date="2024-09" db="EMBL/GenBank/DDBJ databases">
        <authorList>
            <person name="Sun Q."/>
            <person name="Mori K."/>
        </authorList>
    </citation>
    <scope>NUCLEOTIDE SEQUENCE [LARGE SCALE GENOMIC DNA]</scope>
    <source>
        <strain evidence="3 4">JCM 3331</strain>
    </source>
</reference>
<feature type="chain" id="PRO_5046397695" evidence="2">
    <location>
        <begin position="19"/>
        <end position="262"/>
    </location>
</feature>
<feature type="compositionally biased region" description="Gly residues" evidence="1">
    <location>
        <begin position="26"/>
        <end position="35"/>
    </location>
</feature>
<dbReference type="GO" id="GO:0016787">
    <property type="term" value="F:hydrolase activity"/>
    <property type="evidence" value="ECO:0007669"/>
    <property type="project" value="UniProtKB-KW"/>
</dbReference>
<dbReference type="InterPro" id="IPR029058">
    <property type="entry name" value="AB_hydrolase_fold"/>
</dbReference>
<dbReference type="EMBL" id="JBHMCG010000127">
    <property type="protein sequence ID" value="MFB9576288.1"/>
    <property type="molecule type" value="Genomic_DNA"/>
</dbReference>
<feature type="compositionally biased region" description="Basic and acidic residues" evidence="1">
    <location>
        <begin position="40"/>
        <end position="53"/>
    </location>
</feature>
<accession>A0ABV5REM9</accession>
<keyword evidence="3" id="KW-0378">Hydrolase</keyword>
<dbReference type="RefSeq" id="WP_345517226.1">
    <property type="nucleotide sequence ID" value="NZ_BAAAXD010000045.1"/>
</dbReference>
<keyword evidence="4" id="KW-1185">Reference proteome</keyword>
<organism evidence="3 4">
    <name type="scientific">Streptomyces yanii</name>
    <dbReference type="NCBI Taxonomy" id="78510"/>
    <lineage>
        <taxon>Bacteria</taxon>
        <taxon>Bacillati</taxon>
        <taxon>Actinomycetota</taxon>
        <taxon>Actinomycetes</taxon>
        <taxon>Kitasatosporales</taxon>
        <taxon>Streptomycetaceae</taxon>
        <taxon>Streptomyces</taxon>
    </lineage>
</organism>
<proteinExistence type="predicted"/>
<dbReference type="Proteomes" id="UP001589710">
    <property type="component" value="Unassembled WGS sequence"/>
</dbReference>
<protein>
    <submittedName>
        <fullName evidence="3">Alpha/beta hydrolase family protein</fullName>
        <ecNumber evidence="3">3.4.-.-</ecNumber>
    </submittedName>
</protein>
<dbReference type="Gene3D" id="3.40.50.1820">
    <property type="entry name" value="alpha/beta hydrolase"/>
    <property type="match status" value="1"/>
</dbReference>
<evidence type="ECO:0000256" key="2">
    <source>
        <dbReference type="SAM" id="SignalP"/>
    </source>
</evidence>
<keyword evidence="2" id="KW-0732">Signal</keyword>
<dbReference type="PROSITE" id="PS51257">
    <property type="entry name" value="PROKAR_LIPOPROTEIN"/>
    <property type="match status" value="1"/>
</dbReference>
<evidence type="ECO:0000256" key="1">
    <source>
        <dbReference type="SAM" id="MobiDB-lite"/>
    </source>
</evidence>
<evidence type="ECO:0000313" key="4">
    <source>
        <dbReference type="Proteomes" id="UP001589710"/>
    </source>
</evidence>
<name>A0ABV5REM9_9ACTN</name>
<dbReference type="SUPFAM" id="SSF53474">
    <property type="entry name" value="alpha/beta-Hydrolases"/>
    <property type="match status" value="1"/>
</dbReference>
<feature type="signal peptide" evidence="2">
    <location>
        <begin position="1"/>
        <end position="18"/>
    </location>
</feature>
<feature type="region of interest" description="Disordered" evidence="1">
    <location>
        <begin position="26"/>
        <end position="53"/>
    </location>
</feature>
<comment type="caution">
    <text evidence="3">The sequence shown here is derived from an EMBL/GenBank/DDBJ whole genome shotgun (WGS) entry which is preliminary data.</text>
</comment>
<sequence length="262" mass="26503">MAVVLRVPGLLCAVTLLAAVSLTGCGGGGSGGKGVSGAEKGTDASEEARRPDDFGCLTSAEAEAASITFKSADSTEIGGYMPGGASGAGTGAGIVLAHQSDGTACQWKDKADELHRLGYRVLAVNSAGQEVSEIVGAAGYLRGKGAKKLLLMGASKGGTAVLTASPELEPQPDAVVSLSAPTLYSGMNALGAVPKLTAPVLYMAAEYDDYFGDDAKTLNRASTKAAERKLIYVKGGGEHGVALLNSQENWAAVQAFLKKYGS</sequence>